<dbReference type="Pfam" id="PF02042">
    <property type="entry name" value="RWP-RK"/>
    <property type="match status" value="1"/>
</dbReference>
<dbReference type="Proteomes" id="UP000504609">
    <property type="component" value="Unplaced"/>
</dbReference>
<evidence type="ECO:0000256" key="5">
    <source>
        <dbReference type="ARBA" id="ARBA00023242"/>
    </source>
</evidence>
<reference evidence="10" key="1">
    <citation type="submission" date="2025-08" db="UniProtKB">
        <authorList>
            <consortium name="RefSeq"/>
        </authorList>
    </citation>
    <scope>IDENTIFICATION</scope>
    <source>
        <tissue evidence="10">Young leaves</tissue>
    </source>
</reference>
<feature type="region of interest" description="Disordered" evidence="6">
    <location>
        <begin position="532"/>
        <end position="565"/>
    </location>
</feature>
<keyword evidence="5" id="KW-0539">Nucleus</keyword>
<feature type="region of interest" description="Disordered" evidence="6">
    <location>
        <begin position="724"/>
        <end position="789"/>
    </location>
</feature>
<evidence type="ECO:0000256" key="4">
    <source>
        <dbReference type="ARBA" id="ARBA00023163"/>
    </source>
</evidence>
<dbReference type="InterPro" id="IPR053793">
    <property type="entry name" value="PB1-like"/>
</dbReference>
<dbReference type="CDD" id="cd06407">
    <property type="entry name" value="PB1_NLP"/>
    <property type="match status" value="1"/>
</dbReference>
<feature type="compositionally biased region" description="Polar residues" evidence="6">
    <location>
        <begin position="724"/>
        <end position="758"/>
    </location>
</feature>
<sequence length="965" mass="106695">MTEPKPDSDHLSPFFPKSHRSGADDRNPIMDFDLDLDIPWPLDQTPLFSTSDHLASPLWAFSEADDGEDSKFAAYACSVLGTSNLNSVPQKPIENHKFKILPVPSENPDGYCLIKEKMAQALRYIKDLSDQQVLAQVWAPVKNGDKVVLSTSGQPFVLDTQSNGLHRYRLVSLTYMFSLDTELDGSLGLPGRVFQQKLPEWTPNVQYYSSKEYSRLRHALDYNVQGTLALPVFDPSGQSCLGVLELIMTSPRINYAPEVDKVCKALQAVNLKSSEILDRPNIQICNEGRQNALAEILAVLTVVCETHNLPLAQTWVPCRHRNVLANGGGLKKSCTSFDGSCMGRICMSATEVASYVVDAHKWGFREACLEHHLQKGQGVSGRAFSSHSSCFCGDITQFCKNEYPLVHYALMFGLKSCFSICLRSKFTGDDEYILEFFLPPSLVDYQEQKTLLGAMMATMKQHFYTLKVASGIKLEEGGIVEVVQASRNGGFESRLECIHIPPESDAMPNTGEVAALETLQQRSLMVHDAPKDENNTVRDRESDNPVPCVQNKEVKKTSKRKRGKAEKSISLDVLQQYFAGSLKDAAKSLGVCPTTMKRICRQHGISRWPSRKINKVNRSLSKLKRVIDSVQGNEGTFGMSSLATSPLPVAVSSSSHPLTPDGSNQNFFFASQPSDPQRKETNTSEAQTNNTQARLKDQLLRGVSNPEELFHEQNGSLMKLGNGFNNFRTGSGSRDESTGTPTSHGSCQGSPANESNPLSIHHQEQCVRRGSPEAAAFHPIDKPNTSTRACPVPDTLLMVEPKEPFGGMLIKDAGSSKDLKNLCASVADAVLDDQVPKFCWPRPSDIAMRQPMESVCHTVPHISARQEPSRMTIKATYKDDIIRFQISTCTGIVELQEEVAKRLKLDIGTFDIKYMDDDREWVLTACDADLQECVDISKASGSNIIRLLVHDLSVNLGSSCESTRE</sequence>
<dbReference type="PANTHER" id="PTHR32002">
    <property type="entry name" value="PROTEIN NLP8"/>
    <property type="match status" value="1"/>
</dbReference>
<dbReference type="InterPro" id="IPR045012">
    <property type="entry name" value="NLP"/>
</dbReference>
<dbReference type="GeneID" id="111447436"/>
<feature type="domain" description="PB1" evidence="8">
    <location>
        <begin position="870"/>
        <end position="952"/>
    </location>
</feature>
<keyword evidence="3" id="KW-0238">DNA-binding</keyword>
<evidence type="ECO:0000256" key="3">
    <source>
        <dbReference type="ARBA" id="ARBA00023125"/>
    </source>
</evidence>
<dbReference type="InterPro" id="IPR055081">
    <property type="entry name" value="NLP1-9_GAF"/>
</dbReference>
<dbReference type="GO" id="GO:0003700">
    <property type="term" value="F:DNA-binding transcription factor activity"/>
    <property type="evidence" value="ECO:0007669"/>
    <property type="project" value="InterPro"/>
</dbReference>
<evidence type="ECO:0000259" key="8">
    <source>
        <dbReference type="PROSITE" id="PS51745"/>
    </source>
</evidence>
<dbReference type="RefSeq" id="XP_022942372.1">
    <property type="nucleotide sequence ID" value="XM_023086604.1"/>
</dbReference>
<evidence type="ECO:0000259" key="7">
    <source>
        <dbReference type="PROSITE" id="PS51519"/>
    </source>
</evidence>
<dbReference type="AlphaFoldDB" id="A0A6J1FQ25"/>
<evidence type="ECO:0000313" key="9">
    <source>
        <dbReference type="Proteomes" id="UP000504609"/>
    </source>
</evidence>
<organism evidence="9 10">
    <name type="scientific">Cucurbita moschata</name>
    <name type="common">Winter crookneck squash</name>
    <name type="synonym">Cucurbita pepo var. moschata</name>
    <dbReference type="NCBI Taxonomy" id="3662"/>
    <lineage>
        <taxon>Eukaryota</taxon>
        <taxon>Viridiplantae</taxon>
        <taxon>Streptophyta</taxon>
        <taxon>Embryophyta</taxon>
        <taxon>Tracheophyta</taxon>
        <taxon>Spermatophyta</taxon>
        <taxon>Magnoliopsida</taxon>
        <taxon>eudicotyledons</taxon>
        <taxon>Gunneridae</taxon>
        <taxon>Pentapetalae</taxon>
        <taxon>rosids</taxon>
        <taxon>fabids</taxon>
        <taxon>Cucurbitales</taxon>
        <taxon>Cucurbitaceae</taxon>
        <taxon>Cucurbiteae</taxon>
        <taxon>Cucurbita</taxon>
    </lineage>
</organism>
<comment type="subunit">
    <text evidence="1">Homodimers and heterodimers.</text>
</comment>
<dbReference type="PROSITE" id="PS51745">
    <property type="entry name" value="PB1"/>
    <property type="match status" value="1"/>
</dbReference>
<dbReference type="PANTHER" id="PTHR32002:SF35">
    <property type="entry name" value="PROTEIN NLP6"/>
    <property type="match status" value="1"/>
</dbReference>
<evidence type="ECO:0000256" key="6">
    <source>
        <dbReference type="SAM" id="MobiDB-lite"/>
    </source>
</evidence>
<dbReference type="Pfam" id="PF00564">
    <property type="entry name" value="PB1"/>
    <property type="match status" value="1"/>
</dbReference>
<feature type="compositionally biased region" description="Polar residues" evidence="6">
    <location>
        <begin position="683"/>
        <end position="693"/>
    </location>
</feature>
<keyword evidence="2" id="KW-0805">Transcription regulation</keyword>
<dbReference type="PROSITE" id="PS51519">
    <property type="entry name" value="RWP_RK"/>
    <property type="match status" value="1"/>
</dbReference>
<name>A0A6J1FQ25_CUCMO</name>
<dbReference type="InterPro" id="IPR003035">
    <property type="entry name" value="RWP-RK_dom"/>
</dbReference>
<dbReference type="Pfam" id="PF22922">
    <property type="entry name" value="GAF_NLP"/>
    <property type="match status" value="1"/>
</dbReference>
<dbReference type="GO" id="GO:0003677">
    <property type="term" value="F:DNA binding"/>
    <property type="evidence" value="ECO:0007669"/>
    <property type="project" value="UniProtKB-KW"/>
</dbReference>
<protein>
    <submittedName>
        <fullName evidence="10">Protein NLP6-like isoform X1</fullName>
    </submittedName>
</protein>
<feature type="region of interest" description="Disordered" evidence="6">
    <location>
        <begin position="1"/>
        <end position="26"/>
    </location>
</feature>
<dbReference type="InterPro" id="IPR034891">
    <property type="entry name" value="PB1_NLP"/>
</dbReference>
<feature type="compositionally biased region" description="Polar residues" evidence="6">
    <location>
        <begin position="651"/>
        <end position="675"/>
    </location>
</feature>
<dbReference type="SMART" id="SM00666">
    <property type="entry name" value="PB1"/>
    <property type="match status" value="1"/>
</dbReference>
<feature type="region of interest" description="Disordered" evidence="6">
    <location>
        <begin position="648"/>
        <end position="693"/>
    </location>
</feature>
<keyword evidence="9" id="KW-1185">Reference proteome</keyword>
<dbReference type="Gene3D" id="3.10.20.90">
    <property type="entry name" value="Phosphatidylinositol 3-kinase Catalytic Subunit, Chain A, domain 1"/>
    <property type="match status" value="1"/>
</dbReference>
<dbReference type="SUPFAM" id="SSF54277">
    <property type="entry name" value="CAD &amp; PB1 domains"/>
    <property type="match status" value="1"/>
</dbReference>
<feature type="compositionally biased region" description="Basic and acidic residues" evidence="6">
    <location>
        <begin position="761"/>
        <end position="771"/>
    </location>
</feature>
<proteinExistence type="predicted"/>
<keyword evidence="4" id="KW-0804">Transcription</keyword>
<feature type="domain" description="RWP-RK" evidence="7">
    <location>
        <begin position="555"/>
        <end position="636"/>
    </location>
</feature>
<feature type="compositionally biased region" description="Basic and acidic residues" evidence="6">
    <location>
        <begin position="1"/>
        <end position="10"/>
    </location>
</feature>
<dbReference type="KEGG" id="cmos:111447436"/>
<gene>
    <name evidence="10" type="primary">LOC111447436</name>
</gene>
<evidence type="ECO:0000256" key="1">
    <source>
        <dbReference type="ARBA" id="ARBA00011726"/>
    </source>
</evidence>
<dbReference type="InterPro" id="IPR000270">
    <property type="entry name" value="PB1_dom"/>
</dbReference>
<evidence type="ECO:0000313" key="10">
    <source>
        <dbReference type="RefSeq" id="XP_022942372.1"/>
    </source>
</evidence>
<evidence type="ECO:0000256" key="2">
    <source>
        <dbReference type="ARBA" id="ARBA00023015"/>
    </source>
</evidence>
<accession>A0A6J1FQ25</accession>
<feature type="compositionally biased region" description="Basic and acidic residues" evidence="6">
    <location>
        <begin position="532"/>
        <end position="543"/>
    </location>
</feature>